<dbReference type="GO" id="GO:0070628">
    <property type="term" value="F:proteasome binding"/>
    <property type="evidence" value="ECO:0007669"/>
    <property type="project" value="InterPro"/>
</dbReference>
<dbReference type="PRINTS" id="PR00348">
    <property type="entry name" value="UBIQUITIN"/>
</dbReference>
<dbReference type="AlphaFoldDB" id="A0A4W2HTP2"/>
<comment type="subunit">
    <text evidence="9">Interacts directly with the 26S proteasome. Interacts with NUB1; this interaction facilitates the linking of UBD-conjugated target protein to the proteasome complex and accelerates its own degradation and that of its conjugates. Interacts (via ubiquitin-like 1 domain) with the spindle checkpoint protein MAD2L1 during mitosis. Present in aggresomes of proteasome inhibited cells. Interacts with HDAC6 under proteasome impairment conditions. Forms a thioester with UBA6 in cells stimulated with tumor necrosis factor-alpha (TNFa) and interferon-gamma (IFNg). Interacts with SQSTM1 and TP53/p53.</text>
</comment>
<dbReference type="PROSITE" id="PS50053">
    <property type="entry name" value="UBIQUITIN_2"/>
    <property type="match status" value="2"/>
</dbReference>
<proteinExistence type="inferred from homology"/>
<evidence type="ECO:0000256" key="9">
    <source>
        <dbReference type="ARBA" id="ARBA00064413"/>
    </source>
</evidence>
<dbReference type="InterPro" id="IPR029071">
    <property type="entry name" value="Ubiquitin-like_domsf"/>
</dbReference>
<dbReference type="GO" id="GO:0043065">
    <property type="term" value="P:positive regulation of apoptotic process"/>
    <property type="evidence" value="ECO:0007669"/>
    <property type="project" value="TreeGrafter"/>
</dbReference>
<keyword evidence="4" id="KW-0677">Repeat</keyword>
<evidence type="ECO:0000313" key="15">
    <source>
        <dbReference type="Ensembl" id="ENSBIXP00005033203.1"/>
    </source>
</evidence>
<feature type="domain" description="Ubiquitin-like" evidence="14">
    <location>
        <begin position="120"/>
        <end position="195"/>
    </location>
</feature>
<evidence type="ECO:0000256" key="13">
    <source>
        <dbReference type="SAM" id="MobiDB-lite"/>
    </source>
</evidence>
<name>A0A4W2HTP2_BOBOX</name>
<evidence type="ECO:0000256" key="11">
    <source>
        <dbReference type="ARBA" id="ARBA00077122"/>
    </source>
</evidence>
<organism evidence="15 16">
    <name type="scientific">Bos indicus x Bos taurus</name>
    <name type="common">Hybrid cattle</name>
    <dbReference type="NCBI Taxonomy" id="30522"/>
    <lineage>
        <taxon>Eukaryota</taxon>
        <taxon>Metazoa</taxon>
        <taxon>Chordata</taxon>
        <taxon>Craniata</taxon>
        <taxon>Vertebrata</taxon>
        <taxon>Euteleostomi</taxon>
        <taxon>Mammalia</taxon>
        <taxon>Eutheria</taxon>
        <taxon>Laurasiatheria</taxon>
        <taxon>Artiodactyla</taxon>
        <taxon>Ruminantia</taxon>
        <taxon>Pecora</taxon>
        <taxon>Bovidae</taxon>
        <taxon>Bovinae</taxon>
        <taxon>Bos</taxon>
    </lineage>
</organism>
<feature type="compositionally biased region" description="Polar residues" evidence="13">
    <location>
        <begin position="89"/>
        <end position="103"/>
    </location>
</feature>
<evidence type="ECO:0000256" key="10">
    <source>
        <dbReference type="ARBA" id="ARBA00068535"/>
    </source>
</evidence>
<dbReference type="GO" id="GO:0006511">
    <property type="term" value="P:ubiquitin-dependent protein catabolic process"/>
    <property type="evidence" value="ECO:0007669"/>
    <property type="project" value="TreeGrafter"/>
</dbReference>
<dbReference type="GO" id="GO:0005634">
    <property type="term" value="C:nucleus"/>
    <property type="evidence" value="ECO:0007669"/>
    <property type="project" value="UniProtKB-SubCell"/>
</dbReference>
<dbReference type="FunFam" id="3.10.20.90:FF:000249">
    <property type="entry name" value="Ubiquitin D"/>
    <property type="match status" value="1"/>
</dbReference>
<dbReference type="SUPFAM" id="SSF54236">
    <property type="entry name" value="Ubiquitin-like"/>
    <property type="match status" value="2"/>
</dbReference>
<gene>
    <name evidence="15" type="primary">LOC113881851</name>
</gene>
<dbReference type="Ensembl" id="ENSBIXT00005016647.1">
    <property type="protein sequence ID" value="ENSBIXP00005033203.1"/>
    <property type="gene ID" value="ENSBIXG00005013920.1"/>
</dbReference>
<dbReference type="Pfam" id="PF00240">
    <property type="entry name" value="ubiquitin"/>
    <property type="match status" value="2"/>
</dbReference>
<dbReference type="GO" id="GO:0034612">
    <property type="term" value="P:response to tumor necrosis factor"/>
    <property type="evidence" value="ECO:0007669"/>
    <property type="project" value="InterPro"/>
</dbReference>
<feature type="domain" description="Ubiquitin-like" evidence="14">
    <location>
        <begin position="186"/>
        <end position="277"/>
    </location>
</feature>
<accession>A0A4W2HTP2</accession>
<evidence type="ECO:0000259" key="14">
    <source>
        <dbReference type="PROSITE" id="PS50053"/>
    </source>
</evidence>
<evidence type="ECO:0000256" key="1">
    <source>
        <dbReference type="ARBA" id="ARBA00004123"/>
    </source>
</evidence>
<feature type="region of interest" description="Disordered" evidence="13">
    <location>
        <begin position="83"/>
        <end position="103"/>
    </location>
</feature>
<dbReference type="GO" id="GO:0034341">
    <property type="term" value="P:response to type II interferon"/>
    <property type="evidence" value="ECO:0007669"/>
    <property type="project" value="TreeGrafter"/>
</dbReference>
<evidence type="ECO:0000313" key="16">
    <source>
        <dbReference type="Proteomes" id="UP000429181"/>
    </source>
</evidence>
<evidence type="ECO:0000256" key="2">
    <source>
        <dbReference type="ARBA" id="ARBA00004496"/>
    </source>
</evidence>
<reference evidence="15" key="2">
    <citation type="submission" date="2025-08" db="UniProtKB">
        <authorList>
            <consortium name="Ensembl"/>
        </authorList>
    </citation>
    <scope>IDENTIFICATION</scope>
</reference>
<dbReference type="PANTHER" id="PTHR47731">
    <property type="entry name" value="UBIQUITIN D"/>
    <property type="match status" value="1"/>
</dbReference>
<evidence type="ECO:0000256" key="6">
    <source>
        <dbReference type="ARBA" id="ARBA00022990"/>
    </source>
</evidence>
<dbReference type="PANTHER" id="PTHR47731:SF1">
    <property type="entry name" value="UBIQUITIN D"/>
    <property type="match status" value="1"/>
</dbReference>
<keyword evidence="7" id="KW-0539">Nucleus</keyword>
<comment type="subcellular location">
    <subcellularLocation>
        <location evidence="2">Cytoplasm</location>
    </subcellularLocation>
    <subcellularLocation>
        <location evidence="1">Nucleus</location>
    </subcellularLocation>
</comment>
<evidence type="ECO:0000256" key="8">
    <source>
        <dbReference type="ARBA" id="ARBA00060848"/>
    </source>
</evidence>
<dbReference type="FunFam" id="3.10.20.90:FF:000234">
    <property type="entry name" value="Ubiquitin D"/>
    <property type="match status" value="1"/>
</dbReference>
<dbReference type="GeneTree" id="ENSGT00910000144359"/>
<evidence type="ECO:0000256" key="4">
    <source>
        <dbReference type="ARBA" id="ARBA00022737"/>
    </source>
</evidence>
<dbReference type="InterPro" id="IPR042969">
    <property type="entry name" value="Ubiquitin_D"/>
</dbReference>
<dbReference type="GO" id="GO:0016567">
    <property type="term" value="P:protein ubiquitination"/>
    <property type="evidence" value="ECO:0007669"/>
    <property type="project" value="TreeGrafter"/>
</dbReference>
<dbReference type="GO" id="GO:0005737">
    <property type="term" value="C:cytoplasm"/>
    <property type="evidence" value="ECO:0007669"/>
    <property type="project" value="UniProtKB-SubCell"/>
</dbReference>
<protein>
    <recommendedName>
        <fullName evidence="10">Ubiquitin D</fullName>
    </recommendedName>
    <alternativeName>
        <fullName evidence="12">Diubiquitin</fullName>
    </alternativeName>
    <alternativeName>
        <fullName evidence="11">Ubiquitin-like protein FAT10</fullName>
    </alternativeName>
</protein>
<dbReference type="GO" id="GO:0043123">
    <property type="term" value="P:positive regulation of canonical NF-kappaB signal transduction"/>
    <property type="evidence" value="ECO:0007669"/>
    <property type="project" value="TreeGrafter"/>
</dbReference>
<reference evidence="15 16" key="1">
    <citation type="submission" date="2018-11" db="EMBL/GenBank/DDBJ databases">
        <title>Haplotype-resolved cattle genomes.</title>
        <authorList>
            <person name="Low W.Y."/>
            <person name="Tearle R."/>
            <person name="Bickhart D.M."/>
            <person name="Rosen B.D."/>
            <person name="Koren S."/>
            <person name="Rhie A."/>
            <person name="Hiendleder S."/>
            <person name="Phillippy A.M."/>
            <person name="Smith T.P.L."/>
            <person name="Williams J.L."/>
        </authorList>
    </citation>
    <scope>NUCLEOTIDE SEQUENCE [LARGE SCALE GENOMIC DNA]</scope>
</reference>
<evidence type="ECO:0000256" key="12">
    <source>
        <dbReference type="ARBA" id="ARBA00077404"/>
    </source>
</evidence>
<dbReference type="CDD" id="cd17052">
    <property type="entry name" value="Ubl1_FAT10"/>
    <property type="match status" value="1"/>
</dbReference>
<comment type="similarity">
    <text evidence="8">Belongs to the ubiquitin D family.</text>
</comment>
<keyword evidence="6" id="KW-0007">Acetylation</keyword>
<dbReference type="Gene3D" id="3.10.20.90">
    <property type="entry name" value="Phosphatidylinositol 3-kinase Catalytic Subunit, Chain A, domain 1"/>
    <property type="match status" value="2"/>
</dbReference>
<dbReference type="InterPro" id="IPR019956">
    <property type="entry name" value="Ubiquitin_dom"/>
</dbReference>
<dbReference type="SMART" id="SM00213">
    <property type="entry name" value="UBQ"/>
    <property type="match status" value="2"/>
</dbReference>
<dbReference type="Proteomes" id="UP000429181">
    <property type="component" value="Chromosome 23"/>
</dbReference>
<sequence length="387" mass="43195">MFRKRRANAWAGSICIDSPIAKVKVNSGDHARAKSIRKLDKHSRWAGHFLLTSLFKLEDKSFALSLDSASLIADMAARDTASDDYPTIAETSDNSQEDSMSQTNEATLYYPQGSSRNPIVQVTVHSEEWKPMTFPAHPGDRVNKIKEHVRSKTRVPVQDQVLQLGSKTLKPQRTLSSYGIDKETTIHLTLKVVKPSDEELPLVLVEPGEGGQRHELQVRRSSLVTQVKEMIKMKTAIPPKNQIVNCNGKKLEDGKIMGDYGIKKGHLLFMTYPCIGGGHSVKEMDDYPTIAETSANSQEDSMSQTNEATLYYPQGSSHNQIIQNRVKNISDHSRSEAQVPVKNKVLPRSLKTVKPQRTPRGSREDGAYMPNIDDAVKDIMRLLCSCL</sequence>
<keyword evidence="5" id="KW-0833">Ubl conjugation pathway</keyword>
<keyword evidence="3" id="KW-0963">Cytoplasm</keyword>
<evidence type="ECO:0000256" key="3">
    <source>
        <dbReference type="ARBA" id="ARBA00022490"/>
    </source>
</evidence>
<evidence type="ECO:0000256" key="7">
    <source>
        <dbReference type="ARBA" id="ARBA00023242"/>
    </source>
</evidence>
<evidence type="ECO:0000256" key="5">
    <source>
        <dbReference type="ARBA" id="ARBA00022786"/>
    </source>
</evidence>
<dbReference type="InterPro" id="IPR000626">
    <property type="entry name" value="Ubiquitin-like_dom"/>
</dbReference>